<evidence type="ECO:0000313" key="2">
    <source>
        <dbReference type="Proteomes" id="UP000316371"/>
    </source>
</evidence>
<dbReference type="EMBL" id="VJZT01000015">
    <property type="protein sequence ID" value="TRX36647.1"/>
    <property type="molecule type" value="Genomic_DNA"/>
</dbReference>
<sequence>MPEISRFYGIIIYMFFNDHNPPHFKVKYGEFEANILIESGNLLNGDLPISKLKLVQAWAEIHKDELLKMWNSKEFHKVAPLK</sequence>
<dbReference type="OrthoDB" id="122670at2"/>
<reference evidence="1 2" key="1">
    <citation type="submission" date="2019-07" db="EMBL/GenBank/DDBJ databases">
        <title>Novel species of Flavobacterium.</title>
        <authorList>
            <person name="Liu Q."/>
            <person name="Xin Y.-H."/>
        </authorList>
    </citation>
    <scope>NUCLEOTIDE SEQUENCE [LARGE SCALE GENOMIC DNA]</scope>
    <source>
        <strain evidence="1 2">LB1R34</strain>
    </source>
</reference>
<dbReference type="AlphaFoldDB" id="A0A553DV83"/>
<proteinExistence type="predicted"/>
<dbReference type="InterPro" id="IPR025427">
    <property type="entry name" value="DUF4160"/>
</dbReference>
<dbReference type="Proteomes" id="UP000316371">
    <property type="component" value="Unassembled WGS sequence"/>
</dbReference>
<name>A0A553DV83_9FLAO</name>
<protein>
    <submittedName>
        <fullName evidence="1">DUF4160 domain-containing protein</fullName>
    </submittedName>
</protein>
<accession>A0A553DV83</accession>
<gene>
    <name evidence="1" type="ORF">FNW21_13050</name>
</gene>
<keyword evidence="2" id="KW-1185">Reference proteome</keyword>
<comment type="caution">
    <text evidence="1">The sequence shown here is derived from an EMBL/GenBank/DDBJ whole genome shotgun (WGS) entry which is preliminary data.</text>
</comment>
<dbReference type="RefSeq" id="WP_144257200.1">
    <property type="nucleotide sequence ID" value="NZ_VJZT01000015.1"/>
</dbReference>
<dbReference type="Pfam" id="PF13711">
    <property type="entry name" value="DUF4160"/>
    <property type="match status" value="1"/>
</dbReference>
<evidence type="ECO:0000313" key="1">
    <source>
        <dbReference type="EMBL" id="TRX36647.1"/>
    </source>
</evidence>
<organism evidence="1 2">
    <name type="scientific">Flavobacterium restrictum</name>
    <dbReference type="NCBI Taxonomy" id="2594428"/>
    <lineage>
        <taxon>Bacteria</taxon>
        <taxon>Pseudomonadati</taxon>
        <taxon>Bacteroidota</taxon>
        <taxon>Flavobacteriia</taxon>
        <taxon>Flavobacteriales</taxon>
        <taxon>Flavobacteriaceae</taxon>
        <taxon>Flavobacterium</taxon>
    </lineage>
</organism>